<keyword evidence="9" id="KW-0472">Membrane</keyword>
<dbReference type="FunFam" id="3.80.10.10:FF:000041">
    <property type="entry name" value="LRR receptor-like serine/threonine-protein kinase ERECTA"/>
    <property type="match status" value="1"/>
</dbReference>
<evidence type="ECO:0000256" key="6">
    <source>
        <dbReference type="ARBA" id="ARBA00022729"/>
    </source>
</evidence>
<evidence type="ECO:0000256" key="3">
    <source>
        <dbReference type="ARBA" id="ARBA00022475"/>
    </source>
</evidence>
<keyword evidence="7" id="KW-0677">Repeat</keyword>
<keyword evidence="4" id="KW-0433">Leucine-rich repeat</keyword>
<dbReference type="AlphaFoldDB" id="A0A6A4KHD9"/>
<proteinExistence type="inferred from homology"/>
<dbReference type="PRINTS" id="PR00019">
    <property type="entry name" value="LEURICHRPT"/>
</dbReference>
<comment type="caution">
    <text evidence="12">The sequence shown here is derived from an EMBL/GenBank/DDBJ whole genome shotgun (WGS) entry which is preliminary data.</text>
</comment>
<dbReference type="InterPro" id="IPR003591">
    <property type="entry name" value="Leu-rich_rpt_typical-subtyp"/>
</dbReference>
<feature type="domain" description="Leucine-rich repeat-containing N-terminal plant-type" evidence="11">
    <location>
        <begin position="31"/>
        <end position="72"/>
    </location>
</feature>
<dbReference type="EMBL" id="QEFC01003497">
    <property type="protein sequence ID" value="KAE9447616.1"/>
    <property type="molecule type" value="Genomic_DNA"/>
</dbReference>
<dbReference type="Pfam" id="PF00560">
    <property type="entry name" value="LRR_1"/>
    <property type="match status" value="5"/>
</dbReference>
<reference evidence="12 13" key="1">
    <citation type="journal article" date="2019" name="Genome Biol. Evol.">
        <title>The Rhododendron genome and chromosomal organization provide insight into shared whole-genome duplications across the heath family (Ericaceae).</title>
        <authorList>
            <person name="Soza V.L."/>
            <person name="Lindsley D."/>
            <person name="Waalkes A."/>
            <person name="Ramage E."/>
            <person name="Patwardhan R.P."/>
            <person name="Burton J.N."/>
            <person name="Adey A."/>
            <person name="Kumar A."/>
            <person name="Qiu R."/>
            <person name="Shendure J."/>
            <person name="Hall B."/>
        </authorList>
    </citation>
    <scope>NUCLEOTIDE SEQUENCE [LARGE SCALE GENOMIC DNA]</scope>
    <source>
        <strain evidence="12">RSF 1966-606</strain>
    </source>
</reference>
<accession>A0A6A4KHD9</accession>
<keyword evidence="10" id="KW-0325">Glycoprotein</keyword>
<evidence type="ECO:0000256" key="5">
    <source>
        <dbReference type="ARBA" id="ARBA00022692"/>
    </source>
</evidence>
<dbReference type="GO" id="GO:0005886">
    <property type="term" value="C:plasma membrane"/>
    <property type="evidence" value="ECO:0007669"/>
    <property type="project" value="UniProtKB-SubCell"/>
</dbReference>
<dbReference type="OrthoDB" id="1394818at2759"/>
<keyword evidence="6" id="KW-0732">Signal</keyword>
<keyword evidence="13" id="KW-1185">Reference proteome</keyword>
<dbReference type="GO" id="GO:0006952">
    <property type="term" value="P:defense response"/>
    <property type="evidence" value="ECO:0007669"/>
    <property type="project" value="UniProtKB-ARBA"/>
</dbReference>
<dbReference type="PANTHER" id="PTHR48061:SF2">
    <property type="entry name" value="RECEPTOR LIKE PROTEIN 30-LIKE"/>
    <property type="match status" value="1"/>
</dbReference>
<evidence type="ECO:0000256" key="10">
    <source>
        <dbReference type="ARBA" id="ARBA00023180"/>
    </source>
</evidence>
<dbReference type="InterPro" id="IPR001611">
    <property type="entry name" value="Leu-rich_rpt"/>
</dbReference>
<dbReference type="GO" id="GO:0051707">
    <property type="term" value="P:response to other organism"/>
    <property type="evidence" value="ECO:0007669"/>
    <property type="project" value="UniProtKB-ARBA"/>
</dbReference>
<keyword evidence="3" id="KW-1003">Cell membrane</keyword>
<sequence length="754" mass="83789">MRLEFITWFFTITTLAIFCFITIPVHSHCLENQKSLLLQLKNGLQFNPNSSVKLVNWALTNDCCQWNGVTCDHFDHVIGLNLNTESISGALNHSSSLFGLKFIEKLNLAYNSFNSTQIPSNFGILTNLRYLNFSHTDFVGQIPNSLANLSQLVYLDFSSNNFTSPVPSFQRSKNLTYIDLSHNALTGPVPSIFFEGLSNLVFIDLEYNSFNGSIPSSLFSCPSLQTIWINNNQFSGYLPNCSLSSLVSLHLSSNKLQGPIPSYLFAIQSLRDLSLSFNNFSGTIQLESIHRLQNLSWLELSHNSLSVNATISESSSSSFPQFRRLGLASCKLQKFPPLMNQSLLHDLDLSDNQISGVIPNWIWNIGGRGGGMGILNLSCNVLSLVLGDLGVPLISMHLRSEDCNKLRIVRNVLGLGLDLNMETISGGLNDSSSLFGLNFLEKLNLAYNCFNFPQIPSRDLSLSFNNFSGTIQLESIHRLQNLTLLDLSHNSLSVDASISNSSLSSFPQLRRLGLASCKLQKFPPLMNQSLLHDLDLSDNQISGVIPNWIWNIGGGGGDQYTTNSFPLHFTSTTSINEVLEVECKGKLFQVRVMEEQMMINTILRTECSCTGCKIEEEKIADKEKHEQMAETDMERVPDTCEGIVTDGANHEQLNVDMGMVEKFEYAEVDAIVSAGGLICIWNSNFFKLDSSCCNRNFILLKEWGKTLQYDHGSKEQMGFTVDFGFIGLKGIAFSTTSSQGQKGLRILASEVQKD</sequence>
<keyword evidence="5" id="KW-0812">Transmembrane</keyword>
<name>A0A6A4KHD9_9ERIC</name>
<dbReference type="SUPFAM" id="SSF52058">
    <property type="entry name" value="L domain-like"/>
    <property type="match status" value="2"/>
</dbReference>
<dbReference type="SMART" id="SM00369">
    <property type="entry name" value="LRR_TYP"/>
    <property type="match status" value="6"/>
</dbReference>
<evidence type="ECO:0000313" key="12">
    <source>
        <dbReference type="EMBL" id="KAE9447616.1"/>
    </source>
</evidence>
<dbReference type="InterPro" id="IPR032675">
    <property type="entry name" value="LRR_dom_sf"/>
</dbReference>
<evidence type="ECO:0000256" key="8">
    <source>
        <dbReference type="ARBA" id="ARBA00022989"/>
    </source>
</evidence>
<evidence type="ECO:0000259" key="11">
    <source>
        <dbReference type="Pfam" id="PF08263"/>
    </source>
</evidence>
<comment type="subcellular location">
    <subcellularLocation>
        <location evidence="1">Cell membrane</location>
        <topology evidence="1">Single-pass type I membrane protein</topology>
    </subcellularLocation>
</comment>
<dbReference type="Proteomes" id="UP000428333">
    <property type="component" value="Linkage Group LG12"/>
</dbReference>
<keyword evidence="8" id="KW-1133">Transmembrane helix</keyword>
<organism evidence="12 13">
    <name type="scientific">Rhododendron williamsianum</name>
    <dbReference type="NCBI Taxonomy" id="262921"/>
    <lineage>
        <taxon>Eukaryota</taxon>
        <taxon>Viridiplantae</taxon>
        <taxon>Streptophyta</taxon>
        <taxon>Embryophyta</taxon>
        <taxon>Tracheophyta</taxon>
        <taxon>Spermatophyta</taxon>
        <taxon>Magnoliopsida</taxon>
        <taxon>eudicotyledons</taxon>
        <taxon>Gunneridae</taxon>
        <taxon>Pentapetalae</taxon>
        <taxon>asterids</taxon>
        <taxon>Ericales</taxon>
        <taxon>Ericaceae</taxon>
        <taxon>Ericoideae</taxon>
        <taxon>Rhodoreae</taxon>
        <taxon>Rhododendron</taxon>
    </lineage>
</organism>
<evidence type="ECO:0000256" key="7">
    <source>
        <dbReference type="ARBA" id="ARBA00022737"/>
    </source>
</evidence>
<evidence type="ECO:0000256" key="4">
    <source>
        <dbReference type="ARBA" id="ARBA00022614"/>
    </source>
</evidence>
<gene>
    <name evidence="12" type="ORF">C3L33_20484</name>
</gene>
<dbReference type="Pfam" id="PF13855">
    <property type="entry name" value="LRR_8"/>
    <property type="match status" value="1"/>
</dbReference>
<dbReference type="InterPro" id="IPR046956">
    <property type="entry name" value="RLP23-like"/>
</dbReference>
<evidence type="ECO:0000256" key="1">
    <source>
        <dbReference type="ARBA" id="ARBA00004251"/>
    </source>
</evidence>
<protein>
    <recommendedName>
        <fullName evidence="11">Leucine-rich repeat-containing N-terminal plant-type domain-containing protein</fullName>
    </recommendedName>
</protein>
<feature type="non-terminal residue" evidence="12">
    <location>
        <position position="1"/>
    </location>
</feature>
<dbReference type="FunFam" id="3.80.10.10:FF:000400">
    <property type="entry name" value="Nuclear pore complex protein NUP107"/>
    <property type="match status" value="1"/>
</dbReference>
<dbReference type="PANTHER" id="PTHR48061">
    <property type="entry name" value="LEUCINE-RICH REPEAT RECEPTOR PROTEIN KINASE EMS1-LIKE-RELATED"/>
    <property type="match status" value="1"/>
</dbReference>
<evidence type="ECO:0000256" key="9">
    <source>
        <dbReference type="ARBA" id="ARBA00023136"/>
    </source>
</evidence>
<dbReference type="Pfam" id="PF08263">
    <property type="entry name" value="LRRNT_2"/>
    <property type="match status" value="1"/>
</dbReference>
<evidence type="ECO:0000256" key="2">
    <source>
        <dbReference type="ARBA" id="ARBA00009592"/>
    </source>
</evidence>
<dbReference type="Gene3D" id="3.80.10.10">
    <property type="entry name" value="Ribonuclease Inhibitor"/>
    <property type="match status" value="4"/>
</dbReference>
<evidence type="ECO:0000313" key="13">
    <source>
        <dbReference type="Proteomes" id="UP000428333"/>
    </source>
</evidence>
<comment type="similarity">
    <text evidence="2">Belongs to the RLP family.</text>
</comment>
<dbReference type="InterPro" id="IPR013210">
    <property type="entry name" value="LRR_N_plant-typ"/>
</dbReference>